<dbReference type="Gene3D" id="3.40.50.300">
    <property type="entry name" value="P-loop containing nucleotide triphosphate hydrolases"/>
    <property type="match status" value="1"/>
</dbReference>
<accession>A0A7S3YE82</accession>
<dbReference type="NCBIfam" id="TIGR00231">
    <property type="entry name" value="small_GTP"/>
    <property type="match status" value="1"/>
</dbReference>
<keyword evidence="1" id="KW-0547">Nucleotide-binding</keyword>
<proteinExistence type="predicted"/>
<dbReference type="AlphaFoldDB" id="A0A7S3YE82"/>
<dbReference type="SUPFAM" id="SSF52540">
    <property type="entry name" value="P-loop containing nucleoside triphosphate hydrolases"/>
    <property type="match status" value="1"/>
</dbReference>
<dbReference type="SMART" id="SM00174">
    <property type="entry name" value="RHO"/>
    <property type="match status" value="1"/>
</dbReference>
<reference evidence="3" key="1">
    <citation type="submission" date="2021-01" db="EMBL/GenBank/DDBJ databases">
        <authorList>
            <person name="Corre E."/>
            <person name="Pelletier E."/>
            <person name="Niang G."/>
            <person name="Scheremetjew M."/>
            <person name="Finn R."/>
            <person name="Kale V."/>
            <person name="Holt S."/>
            <person name="Cochrane G."/>
            <person name="Meng A."/>
            <person name="Brown T."/>
            <person name="Cohen L."/>
        </authorList>
    </citation>
    <scope>NUCLEOTIDE SEQUENCE</scope>
    <source>
        <strain evidence="3">CCCM811</strain>
    </source>
</reference>
<keyword evidence="2" id="KW-0342">GTP-binding</keyword>
<dbReference type="EMBL" id="HBIV01004852">
    <property type="protein sequence ID" value="CAE0649070.1"/>
    <property type="molecule type" value="Transcribed_RNA"/>
</dbReference>
<dbReference type="PROSITE" id="PS51419">
    <property type="entry name" value="RAB"/>
    <property type="match status" value="1"/>
</dbReference>
<evidence type="ECO:0000256" key="2">
    <source>
        <dbReference type="ARBA" id="ARBA00023134"/>
    </source>
</evidence>
<organism evidence="3">
    <name type="scientific">Lotharella globosa</name>
    <dbReference type="NCBI Taxonomy" id="91324"/>
    <lineage>
        <taxon>Eukaryota</taxon>
        <taxon>Sar</taxon>
        <taxon>Rhizaria</taxon>
        <taxon>Cercozoa</taxon>
        <taxon>Chlorarachniophyceae</taxon>
        <taxon>Lotharella</taxon>
    </lineage>
</organism>
<dbReference type="GO" id="GO:0003924">
    <property type="term" value="F:GTPase activity"/>
    <property type="evidence" value="ECO:0007669"/>
    <property type="project" value="InterPro"/>
</dbReference>
<dbReference type="InterPro" id="IPR050227">
    <property type="entry name" value="Rab"/>
</dbReference>
<evidence type="ECO:0000256" key="1">
    <source>
        <dbReference type="ARBA" id="ARBA00022741"/>
    </source>
</evidence>
<dbReference type="PRINTS" id="PR00449">
    <property type="entry name" value="RASTRNSFRMNG"/>
</dbReference>
<dbReference type="InterPro" id="IPR027417">
    <property type="entry name" value="P-loop_NTPase"/>
</dbReference>
<dbReference type="InterPro" id="IPR005225">
    <property type="entry name" value="Small_GTP-bd"/>
</dbReference>
<evidence type="ECO:0000313" key="3">
    <source>
        <dbReference type="EMBL" id="CAE0649070.1"/>
    </source>
</evidence>
<dbReference type="Pfam" id="PF00071">
    <property type="entry name" value="Ras"/>
    <property type="match status" value="1"/>
</dbReference>
<dbReference type="PROSITE" id="PS51421">
    <property type="entry name" value="RAS"/>
    <property type="match status" value="1"/>
</dbReference>
<protein>
    <submittedName>
        <fullName evidence="3">Uncharacterized protein</fullName>
    </submittedName>
</protein>
<sequence length="233" mass="26322">MFLSIPNVSTNSITKLKIWDASGHQKFRSLIPQYIRDSDVVVITYDITSNSSFAAVETWISTVEEVRPLPEILLVIVGTKLDIDRDRAVLEKDGRDFAKRHNAMFMETSAKNGDNCKDLFNTIAKQLAPRDSDQKDGSDLMRELDELDDDYFGDEAEQSFCCKLCCCLGVLCPCLAFLCKNSKNGTKTGHDVVMQDVDVSPSPRPRIQDNQHQVFTIDPEEQLEDLDMEDSPY</sequence>
<dbReference type="GO" id="GO:0005525">
    <property type="term" value="F:GTP binding"/>
    <property type="evidence" value="ECO:0007669"/>
    <property type="project" value="UniProtKB-KW"/>
</dbReference>
<dbReference type="SMART" id="SM00173">
    <property type="entry name" value="RAS"/>
    <property type="match status" value="1"/>
</dbReference>
<gene>
    <name evidence="3" type="ORF">LGLO00237_LOCUS3429</name>
</gene>
<dbReference type="SMART" id="SM00175">
    <property type="entry name" value="RAB"/>
    <property type="match status" value="1"/>
</dbReference>
<name>A0A7S3YE82_9EUKA</name>
<dbReference type="PANTHER" id="PTHR47977">
    <property type="entry name" value="RAS-RELATED PROTEIN RAB"/>
    <property type="match status" value="1"/>
</dbReference>
<dbReference type="InterPro" id="IPR001806">
    <property type="entry name" value="Small_GTPase"/>
</dbReference>